<evidence type="ECO:0000313" key="1">
    <source>
        <dbReference type="EMBL" id="MBN3053365.1"/>
    </source>
</evidence>
<dbReference type="Proteomes" id="UP000768524">
    <property type="component" value="Unassembled WGS sequence"/>
</dbReference>
<reference evidence="1" key="1">
    <citation type="submission" date="2020-07" db="EMBL/GenBank/DDBJ databases">
        <title>A pangenomic view of the genus Pectobacterium provides insights into genome organization, phylogeny, and virulence.</title>
        <authorList>
            <person name="Jonkheer E."/>
            <person name="Brankovics B."/>
            <person name="Houwers I."/>
            <person name="Van Der Wolf J."/>
            <person name="Bonants P."/>
            <person name="Vreeburg R."/>
            <person name="Bollema R."/>
            <person name="De Haan J."/>
            <person name="Berke L."/>
            <person name="De Ridder D."/>
            <person name="Smit S."/>
            <person name="Van Der Lee T.A.J."/>
        </authorList>
    </citation>
    <scope>NUCLEOTIDE SEQUENCE</scope>
    <source>
        <strain evidence="1">NAK:433</strain>
    </source>
</reference>
<proteinExistence type="predicted"/>
<dbReference type="GO" id="GO:1990238">
    <property type="term" value="F:double-stranded DNA endonuclease activity"/>
    <property type="evidence" value="ECO:0007669"/>
    <property type="project" value="TreeGrafter"/>
</dbReference>
<dbReference type="AlphaFoldDB" id="A0AAE3BH88"/>
<evidence type="ECO:0008006" key="3">
    <source>
        <dbReference type="Google" id="ProtNLM"/>
    </source>
</evidence>
<dbReference type="InterPro" id="IPR051699">
    <property type="entry name" value="Rpn/YhgA-like_nuclease"/>
</dbReference>
<dbReference type="EMBL" id="JACGEP010000050">
    <property type="protein sequence ID" value="MBN3053365.1"/>
    <property type="molecule type" value="Genomic_DNA"/>
</dbReference>
<comment type="caution">
    <text evidence="1">The sequence shown here is derived from an EMBL/GenBank/DDBJ whole genome shotgun (WGS) entry which is preliminary data.</text>
</comment>
<protein>
    <recommendedName>
        <fullName evidence="3">Transposase</fullName>
    </recommendedName>
</protein>
<dbReference type="GO" id="GO:0006310">
    <property type="term" value="P:DNA recombination"/>
    <property type="evidence" value="ECO:0007669"/>
    <property type="project" value="TreeGrafter"/>
</dbReference>
<evidence type="ECO:0000313" key="2">
    <source>
        <dbReference type="Proteomes" id="UP000768524"/>
    </source>
</evidence>
<gene>
    <name evidence="1" type="ORF">H4F45_18130</name>
</gene>
<dbReference type="PANTHER" id="PTHR34611:SF2">
    <property type="entry name" value="INACTIVE RECOMBINATION-PROMOTING NUCLEASE-LIKE PROTEIN RPNE-RELATED"/>
    <property type="match status" value="1"/>
</dbReference>
<accession>A0AAE3BH88</accession>
<dbReference type="PANTHER" id="PTHR34611">
    <property type="match status" value="1"/>
</dbReference>
<sequence>MLELAHDIGLLFEHWNLSLPLRHALLLYVATVGNTSDIDRFIDSVAEPLSTHKEDTMTIAQQLHQRGFEQGMQAGLQEGKQEGMKSSALNIARQLLQNKMEQELVQRVTQLSDEEMTQLLRSEQK</sequence>
<name>A0AAE3BH88_9GAMM</name>
<organism evidence="1 2">
    <name type="scientific">Pectobacterium brasiliense</name>
    <dbReference type="NCBI Taxonomy" id="180957"/>
    <lineage>
        <taxon>Bacteria</taxon>
        <taxon>Pseudomonadati</taxon>
        <taxon>Pseudomonadota</taxon>
        <taxon>Gammaproteobacteria</taxon>
        <taxon>Enterobacterales</taxon>
        <taxon>Pectobacteriaceae</taxon>
        <taxon>Pectobacterium</taxon>
    </lineage>
</organism>